<proteinExistence type="predicted"/>
<feature type="compositionally biased region" description="Basic and acidic residues" evidence="1">
    <location>
        <begin position="579"/>
        <end position="595"/>
    </location>
</feature>
<feature type="region of interest" description="Disordered" evidence="1">
    <location>
        <begin position="775"/>
        <end position="845"/>
    </location>
</feature>
<protein>
    <submittedName>
        <fullName evidence="2">Uncharacterized protein</fullName>
    </submittedName>
</protein>
<feature type="compositionally biased region" description="Acidic residues" evidence="1">
    <location>
        <begin position="775"/>
        <end position="784"/>
    </location>
</feature>
<evidence type="ECO:0000256" key="1">
    <source>
        <dbReference type="SAM" id="MobiDB-lite"/>
    </source>
</evidence>
<evidence type="ECO:0000313" key="3">
    <source>
        <dbReference type="Proteomes" id="UP001362999"/>
    </source>
</evidence>
<feature type="region of interest" description="Disordered" evidence="1">
    <location>
        <begin position="72"/>
        <end position="96"/>
    </location>
</feature>
<feature type="region of interest" description="Disordered" evidence="1">
    <location>
        <begin position="491"/>
        <end position="595"/>
    </location>
</feature>
<sequence length="1097" mass="121668">MDFLETLRKFASSNPDIVNGLFQRRRDFREQIEYLARVVETYPPEVFASQTDDEPSDSMMVEVNESFTFLDDYGTTESADGGNDQGNEDRVEAAPDMQPDVVPLKDSSLDDSVTVADAPGEEPLAALPEVKTVEGYLLRPKINVPHADLPFTSVASRTPRACELHQREEQMEELVFLDDFTRRIHGYLVRKHLNLDKRVLTPRLLEILRAGAIVANSTDNIYSEADIEFVCRAAQCIPITEIINYLDGRSGADRLHPHKGTRGSRTGESHAITDIEMGGLVAEVKTTHSIDINFISHLLGLEHHVIEELVRRYPGFGLRFAWKSPRTFLDSMNSKVQPLVQLWTQLREKRYLFGMGSSNEFVFLVMKDPQHPKRLYISRCHSTLLIGSEEAKSITPNPTESGLYAMFNLMRIASKTEYRDEFLRGLRRDMKTKIIPVNWRDITKVAAKVKPTTKDVSITNVSKGTVGVTFCDQVGSKAGITREDNAKRVVRDWPSDGPEAIDQSGMREPFRGELDASDDPQLQGRRQATARGGNRKGALRSTVSSRARAEPTQPPSSNRVTRSVSKAAAAADMSRGRGRGMDRGRGRGRGLRSEYESELGARVVLDGGESAQAKTTKISRHKIFHRPTGIRQSPDNIDAPGGVKTFDEIQIAHGSRDGEGSRIGQEPEESFWGWRKEHIREINIFILYTVKNVGYEGKLMDGIEEVCWREDGEEKVLCGAASSQLRKTQFIDQSDRVPVTEPPNPSFLHLTCTPFDRSDAPMQCSTADRHNYDLEEEDEDEYEERDITISAPPASQLLSKSTLPPEPLSPSSANSSVDPQATAKDRESLPALLDVETPKAKDGEGLSQLLTAANRGYEPDGDTKAAPGHIVTEILKIVESRSPSTPLVQLWKQLREEGCLFEIAYNSEESAESSHMDSGAYAIFNSMRIATGSDSDEFLGQLHEEMDEQGNLVPVYWRDIERVGVDLPSKAEGAVANVREGIVGVTYYDHAGSPQEAVSPAEDVEEERSVEELLLQHPEVLPDSDTEEFVQTSSDPLAERTNKSILSQVLRSTKHAGEVKAFGRVTRSVTKAAQANTPADAANQGGARGRRGGRVRG</sequence>
<feature type="compositionally biased region" description="Low complexity" evidence="1">
    <location>
        <begin position="1072"/>
        <end position="1085"/>
    </location>
</feature>
<dbReference type="Proteomes" id="UP001362999">
    <property type="component" value="Unassembled WGS sequence"/>
</dbReference>
<reference evidence="2 3" key="1">
    <citation type="journal article" date="2024" name="J Genomics">
        <title>Draft genome sequencing and assembly of Favolaschia claudopus CIRM-BRFM 2984 isolated from oak limbs.</title>
        <authorList>
            <person name="Navarro D."/>
            <person name="Drula E."/>
            <person name="Chaduli D."/>
            <person name="Cazenave R."/>
            <person name="Ahrendt S."/>
            <person name="Wang J."/>
            <person name="Lipzen A."/>
            <person name="Daum C."/>
            <person name="Barry K."/>
            <person name="Grigoriev I.V."/>
            <person name="Favel A."/>
            <person name="Rosso M.N."/>
            <person name="Martin F."/>
        </authorList>
    </citation>
    <scope>NUCLEOTIDE SEQUENCE [LARGE SCALE GENOMIC DNA]</scope>
    <source>
        <strain evidence="2 3">CIRM-BRFM 2984</strain>
    </source>
</reference>
<gene>
    <name evidence="2" type="ORF">R3P38DRAFT_3363436</name>
</gene>
<accession>A0AAW0AM69</accession>
<comment type="caution">
    <text evidence="2">The sequence shown here is derived from an EMBL/GenBank/DDBJ whole genome shotgun (WGS) entry which is preliminary data.</text>
</comment>
<dbReference type="AlphaFoldDB" id="A0AAW0AM69"/>
<keyword evidence="3" id="KW-1185">Reference proteome</keyword>
<feature type="region of interest" description="Disordered" evidence="1">
    <location>
        <begin position="1071"/>
        <end position="1097"/>
    </location>
</feature>
<feature type="region of interest" description="Disordered" evidence="1">
    <location>
        <begin position="610"/>
        <end position="642"/>
    </location>
</feature>
<feature type="compositionally biased region" description="Basic residues" evidence="1">
    <location>
        <begin position="1088"/>
        <end position="1097"/>
    </location>
</feature>
<feature type="compositionally biased region" description="Polar residues" evidence="1">
    <location>
        <begin position="555"/>
        <end position="564"/>
    </location>
</feature>
<evidence type="ECO:0000313" key="2">
    <source>
        <dbReference type="EMBL" id="KAK7013138.1"/>
    </source>
</evidence>
<dbReference type="EMBL" id="JAWWNJ010000061">
    <property type="protein sequence ID" value="KAK7013138.1"/>
    <property type="molecule type" value="Genomic_DNA"/>
</dbReference>
<feature type="compositionally biased region" description="Low complexity" evidence="1">
    <location>
        <begin position="797"/>
        <end position="816"/>
    </location>
</feature>
<name>A0AAW0AM69_9AGAR</name>
<organism evidence="2 3">
    <name type="scientific">Favolaschia claudopus</name>
    <dbReference type="NCBI Taxonomy" id="2862362"/>
    <lineage>
        <taxon>Eukaryota</taxon>
        <taxon>Fungi</taxon>
        <taxon>Dikarya</taxon>
        <taxon>Basidiomycota</taxon>
        <taxon>Agaricomycotina</taxon>
        <taxon>Agaricomycetes</taxon>
        <taxon>Agaricomycetidae</taxon>
        <taxon>Agaricales</taxon>
        <taxon>Marasmiineae</taxon>
        <taxon>Mycenaceae</taxon>
        <taxon>Favolaschia</taxon>
    </lineage>
</organism>